<proteinExistence type="inferred from homology"/>
<dbReference type="InterPro" id="IPR001382">
    <property type="entry name" value="Glyco_hydro_47"/>
</dbReference>
<dbReference type="Gene3D" id="1.50.10.10">
    <property type="match status" value="1"/>
</dbReference>
<protein>
    <recommendedName>
        <fullName evidence="8">alpha-1,2-Mannosidase</fullName>
        <ecNumber evidence="8">3.2.1.-</ecNumber>
    </recommendedName>
</protein>
<dbReference type="InParanoid" id="D8MAS8"/>
<dbReference type="GO" id="GO:0000139">
    <property type="term" value="C:Golgi membrane"/>
    <property type="evidence" value="ECO:0007669"/>
    <property type="project" value="TreeGrafter"/>
</dbReference>
<keyword evidence="6" id="KW-0106">Calcium</keyword>
<dbReference type="RefSeq" id="XP_012899215.1">
    <property type="nucleotide sequence ID" value="XM_013043761.1"/>
</dbReference>
<keyword evidence="5 7" id="KW-1015">Disulfide bond</keyword>
<accession>D8MAS8</accession>
<gene>
    <name evidence="9" type="ORF">GSBLH_T00004798001</name>
</gene>
<evidence type="ECO:0000313" key="9">
    <source>
        <dbReference type="EMBL" id="CBK25167.2"/>
    </source>
</evidence>
<dbReference type="SUPFAM" id="SSF48225">
    <property type="entry name" value="Seven-hairpin glycosidases"/>
    <property type="match status" value="1"/>
</dbReference>
<keyword evidence="8" id="KW-0326">Glycosidase</keyword>
<dbReference type="Proteomes" id="UP000008312">
    <property type="component" value="Unassembled WGS sequence"/>
</dbReference>
<dbReference type="PANTHER" id="PTHR11742">
    <property type="entry name" value="MANNOSYL-OLIGOSACCHARIDE ALPHA-1,2-MANNOSIDASE-RELATED"/>
    <property type="match status" value="1"/>
</dbReference>
<evidence type="ECO:0000313" key="10">
    <source>
        <dbReference type="Proteomes" id="UP000008312"/>
    </source>
</evidence>
<feature type="disulfide bond" evidence="7">
    <location>
        <begin position="243"/>
        <end position="276"/>
    </location>
</feature>
<evidence type="ECO:0000256" key="4">
    <source>
        <dbReference type="ARBA" id="ARBA00022801"/>
    </source>
</evidence>
<feature type="binding site" evidence="6">
    <location>
        <position position="400"/>
    </location>
    <ligand>
        <name>Ca(2+)</name>
        <dbReference type="ChEBI" id="CHEBI:29108"/>
    </ligand>
</feature>
<dbReference type="GO" id="GO:0004571">
    <property type="term" value="F:mannosyl-oligosaccharide 1,2-alpha-mannosidase activity"/>
    <property type="evidence" value="ECO:0007669"/>
    <property type="project" value="InterPro"/>
</dbReference>
<evidence type="ECO:0000256" key="1">
    <source>
        <dbReference type="ARBA" id="ARBA00001913"/>
    </source>
</evidence>
<dbReference type="InterPro" id="IPR050749">
    <property type="entry name" value="Glycosyl_Hydrolase_47"/>
</dbReference>
<evidence type="ECO:0000256" key="2">
    <source>
        <dbReference type="ARBA" id="ARBA00004922"/>
    </source>
</evidence>
<dbReference type="GO" id="GO:0005509">
    <property type="term" value="F:calcium ion binding"/>
    <property type="evidence" value="ECO:0007669"/>
    <property type="project" value="InterPro"/>
</dbReference>
<organism evidence="9">
    <name type="scientific">Blastocystis hominis</name>
    <dbReference type="NCBI Taxonomy" id="12968"/>
    <lineage>
        <taxon>Eukaryota</taxon>
        <taxon>Sar</taxon>
        <taxon>Stramenopiles</taxon>
        <taxon>Bigyra</taxon>
        <taxon>Opalozoa</taxon>
        <taxon>Opalinata</taxon>
        <taxon>Blastocystidae</taxon>
        <taxon>Blastocystis</taxon>
    </lineage>
</organism>
<dbReference type="EMBL" id="FN668690">
    <property type="protein sequence ID" value="CBK25167.2"/>
    <property type="molecule type" value="Genomic_DNA"/>
</dbReference>
<evidence type="ECO:0000256" key="3">
    <source>
        <dbReference type="ARBA" id="ARBA00007658"/>
    </source>
</evidence>
<evidence type="ECO:0000256" key="6">
    <source>
        <dbReference type="PIRSR" id="PIRSR601382-2"/>
    </source>
</evidence>
<dbReference type="EC" id="3.2.1.-" evidence="8"/>
<comment type="similarity">
    <text evidence="3 8">Belongs to the glycosyl hydrolase 47 family.</text>
</comment>
<name>D8MAS8_BLAHO</name>
<evidence type="ECO:0000256" key="8">
    <source>
        <dbReference type="RuleBase" id="RU361193"/>
    </source>
</evidence>
<keyword evidence="6" id="KW-0479">Metal-binding</keyword>
<evidence type="ECO:0000256" key="7">
    <source>
        <dbReference type="PIRSR" id="PIRSR601382-3"/>
    </source>
</evidence>
<dbReference type="GO" id="GO:0005975">
    <property type="term" value="P:carbohydrate metabolic process"/>
    <property type="evidence" value="ECO:0007669"/>
    <property type="project" value="InterPro"/>
</dbReference>
<comment type="cofactor">
    <cofactor evidence="1 6">
        <name>Ca(2+)</name>
        <dbReference type="ChEBI" id="CHEBI:29108"/>
    </cofactor>
</comment>
<reference evidence="9" key="1">
    <citation type="submission" date="2010-02" db="EMBL/GenBank/DDBJ databases">
        <title>Sequencing and annotation of the Blastocystis hominis genome.</title>
        <authorList>
            <person name="Wincker P."/>
        </authorList>
    </citation>
    <scope>NUCLEOTIDE SEQUENCE</scope>
    <source>
        <strain evidence="9">Singapore isolate B</strain>
    </source>
</reference>
<dbReference type="OMA" id="DTCVWAY"/>
<keyword evidence="10" id="KW-1185">Reference proteome</keyword>
<dbReference type="AlphaFoldDB" id="D8MAS8"/>
<dbReference type="PANTHER" id="PTHR11742:SF6">
    <property type="entry name" value="MANNOSYL-OLIGOSACCHARIDE ALPHA-1,2-MANNOSIDASE IA-RELATED"/>
    <property type="match status" value="1"/>
</dbReference>
<comment type="pathway">
    <text evidence="2">Protein modification; protein glycosylation.</text>
</comment>
<dbReference type="GO" id="GO:0005783">
    <property type="term" value="C:endoplasmic reticulum"/>
    <property type="evidence" value="ECO:0007669"/>
    <property type="project" value="TreeGrafter"/>
</dbReference>
<dbReference type="PRINTS" id="PR00747">
    <property type="entry name" value="GLYHDRLASE47"/>
</dbReference>
<dbReference type="GeneID" id="24921802"/>
<sequence>MTLVDSLDTLWLLGLRAEFDEAAEWAIHNLTLRADSHVSVFEYNIRLLGGLLSAYELSGKQGLLGKAREVGDLLRVAFPATAALPSSQVNPSQRLSSDGNKAMLAEFGSLSLEFRALSRHTGDPSYAQLVDRIYDFLAAFNATDGLYPLIISCPAEMDTFTPLRPRHQRVPREFVRIGRAGRQFLRVFVEGLAAGRQARNPMYDASVDGMLKHLFGVSKRDHYMFVGEKRGNRKVKQMQHLTCFVGGMLALGAHHERNPLRASRDLERARGLAYTCYEMYHATPTGLSPEYVTFADDAGMEVGVNGKRYLLRPEVVETLYVLYTVTKDPIYVEWGYDIFRAIEKQCKTQFGYGEYPDVTKTKLLPQDKMESYFPAETLKYLYLLFNPNPVVDFEKVVFNTECHPLKIF</sequence>
<dbReference type="OrthoDB" id="8118055at2759"/>
<evidence type="ECO:0000256" key="5">
    <source>
        <dbReference type="ARBA" id="ARBA00023157"/>
    </source>
</evidence>
<dbReference type="InterPro" id="IPR012341">
    <property type="entry name" value="6hp_glycosidase-like_sf"/>
</dbReference>
<dbReference type="Pfam" id="PF01532">
    <property type="entry name" value="Glyco_hydro_47"/>
    <property type="match status" value="1"/>
</dbReference>
<dbReference type="InterPro" id="IPR036026">
    <property type="entry name" value="Seven-hairpin_glycosidases"/>
</dbReference>
<keyword evidence="4 8" id="KW-0378">Hydrolase</keyword>